<gene>
    <name evidence="3" type="ORF">D9T17_04155</name>
</gene>
<accession>A0A3N2RLZ4</accession>
<protein>
    <submittedName>
        <fullName evidence="3">Uncharacterized protein</fullName>
    </submittedName>
</protein>
<keyword evidence="2" id="KW-0812">Transmembrane</keyword>
<dbReference type="AlphaFoldDB" id="A0A3N2RLZ4"/>
<comment type="caution">
    <text evidence="3">The sequence shown here is derived from an EMBL/GenBank/DDBJ whole genome shotgun (WGS) entry which is preliminary data.</text>
</comment>
<proteinExistence type="predicted"/>
<dbReference type="RefSeq" id="WP_123646243.1">
    <property type="nucleotide sequence ID" value="NZ_RCTY01000012.1"/>
</dbReference>
<keyword evidence="2" id="KW-0472">Membrane</keyword>
<evidence type="ECO:0000256" key="2">
    <source>
        <dbReference type="SAM" id="Phobius"/>
    </source>
</evidence>
<keyword evidence="2" id="KW-1133">Transmembrane helix</keyword>
<evidence type="ECO:0000256" key="1">
    <source>
        <dbReference type="SAM" id="MobiDB-lite"/>
    </source>
</evidence>
<feature type="compositionally biased region" description="Gly residues" evidence="1">
    <location>
        <begin position="81"/>
        <end position="91"/>
    </location>
</feature>
<reference evidence="3 4" key="1">
    <citation type="submission" date="2018-10" db="EMBL/GenBank/DDBJ databases">
        <title>The genome of Lysobacter enzymogenes OH11.</title>
        <authorList>
            <person name="Liu F."/>
            <person name="Zhao Y."/>
            <person name="Qian G."/>
            <person name="Chen Y."/>
            <person name="Xu H."/>
        </authorList>
    </citation>
    <scope>NUCLEOTIDE SEQUENCE [LARGE SCALE GENOMIC DNA]</scope>
    <source>
        <strain evidence="3 4">OH11</strain>
    </source>
</reference>
<feature type="region of interest" description="Disordered" evidence="1">
    <location>
        <begin position="298"/>
        <end position="324"/>
    </location>
</feature>
<feature type="transmembrane region" description="Helical" evidence="2">
    <location>
        <begin position="362"/>
        <end position="383"/>
    </location>
</feature>
<feature type="transmembrane region" description="Helical" evidence="2">
    <location>
        <begin position="395"/>
        <end position="415"/>
    </location>
</feature>
<name>A0A3N2RLZ4_LYSEN</name>
<evidence type="ECO:0000313" key="3">
    <source>
        <dbReference type="EMBL" id="ROU08485.1"/>
    </source>
</evidence>
<dbReference type="EMBL" id="RCTY01000012">
    <property type="protein sequence ID" value="ROU08485.1"/>
    <property type="molecule type" value="Genomic_DNA"/>
</dbReference>
<feature type="region of interest" description="Disordered" evidence="1">
    <location>
        <begin position="24"/>
        <end position="136"/>
    </location>
</feature>
<dbReference type="Proteomes" id="UP000275910">
    <property type="component" value="Unassembled WGS sequence"/>
</dbReference>
<feature type="compositionally biased region" description="Gly residues" evidence="1">
    <location>
        <begin position="66"/>
        <end position="75"/>
    </location>
</feature>
<organism evidence="3 4">
    <name type="scientific">Lysobacter enzymogenes</name>
    <dbReference type="NCBI Taxonomy" id="69"/>
    <lineage>
        <taxon>Bacteria</taxon>
        <taxon>Pseudomonadati</taxon>
        <taxon>Pseudomonadota</taxon>
        <taxon>Gammaproteobacteria</taxon>
        <taxon>Lysobacterales</taxon>
        <taxon>Lysobacteraceae</taxon>
        <taxon>Lysobacter</taxon>
    </lineage>
</organism>
<evidence type="ECO:0000313" key="4">
    <source>
        <dbReference type="Proteomes" id="UP000275910"/>
    </source>
</evidence>
<sequence>MSIDFPSNPLGNLLSGLGGGASGLPGGLPLLGGNGPGIPGMPSAPGEGDNDPQSPRLPSNNLPGSNGHGPGGLPGTPGTPGLPGGGLGNGAVGTAPAPGSNAPLINPDNPLSRMLQGSSPNAYTHPFGNGPAATQYPAPTLSERAFNAAQYALLDRGAVPAAASSAASAGAQGQSLPAAVGGAVPGGGSAGGAAAGAAAHSATGAPLSAAPASTLAAANVVPNAVAGSPAAAALSQDALIAQQALLARVPAGTHAVAGNTAAAAAAPPSETAAALPAVGTNTTSNDPRNLPAALNDRAVQQRGDGPNASVYTGDTAARRAPGRGRVSGATLTHWLWRFGRGGTHRPSHDDTPEVEAVRALQWLFWVLTVVAYVCLAMAVVLLLPGGSFDSQRIQTGGSGAALALGVAVAAGAWWLGRRINKRP</sequence>
<feature type="compositionally biased region" description="Gly residues" evidence="1">
    <location>
        <begin position="24"/>
        <end position="38"/>
    </location>
</feature>